<name>A0ABS8T6Q8_DATST</name>
<keyword evidence="4" id="KW-0812">Transmembrane</keyword>
<dbReference type="Proteomes" id="UP000823775">
    <property type="component" value="Unassembled WGS sequence"/>
</dbReference>
<keyword evidence="7" id="KW-0472">Membrane</keyword>
<comment type="caution">
    <text evidence="10">The sequence shown here is derived from an EMBL/GenBank/DDBJ whole genome shotgun (WGS) entry which is preliminary data.</text>
</comment>
<gene>
    <name evidence="10" type="ORF">HAX54_004259</name>
</gene>
<accession>A0ABS8T6Q8</accession>
<reference evidence="10 11" key="1">
    <citation type="journal article" date="2021" name="BMC Genomics">
        <title>Datura genome reveals duplications of psychoactive alkaloid biosynthetic genes and high mutation rate following tissue culture.</title>
        <authorList>
            <person name="Rajewski A."/>
            <person name="Carter-House D."/>
            <person name="Stajich J."/>
            <person name="Litt A."/>
        </authorList>
    </citation>
    <scope>NUCLEOTIDE SEQUENCE [LARGE SCALE GENOMIC DNA]</scope>
    <source>
        <strain evidence="10">AR-01</strain>
    </source>
</reference>
<evidence type="ECO:0000256" key="8">
    <source>
        <dbReference type="ARBA" id="ARBA00037847"/>
    </source>
</evidence>
<dbReference type="Gene3D" id="3.90.550.50">
    <property type="match status" value="1"/>
</dbReference>
<keyword evidence="11" id="KW-1185">Reference proteome</keyword>
<dbReference type="Pfam" id="PF02434">
    <property type="entry name" value="Fringe"/>
    <property type="match status" value="1"/>
</dbReference>
<dbReference type="Pfam" id="PF04646">
    <property type="entry name" value="DUF604"/>
    <property type="match status" value="1"/>
</dbReference>
<organism evidence="10 11">
    <name type="scientific">Datura stramonium</name>
    <name type="common">Jimsonweed</name>
    <name type="synonym">Common thornapple</name>
    <dbReference type="NCBI Taxonomy" id="4076"/>
    <lineage>
        <taxon>Eukaryota</taxon>
        <taxon>Viridiplantae</taxon>
        <taxon>Streptophyta</taxon>
        <taxon>Embryophyta</taxon>
        <taxon>Tracheophyta</taxon>
        <taxon>Spermatophyta</taxon>
        <taxon>Magnoliopsida</taxon>
        <taxon>eudicotyledons</taxon>
        <taxon>Gunneridae</taxon>
        <taxon>Pentapetalae</taxon>
        <taxon>asterids</taxon>
        <taxon>lamiids</taxon>
        <taxon>Solanales</taxon>
        <taxon>Solanaceae</taxon>
        <taxon>Solanoideae</taxon>
        <taxon>Datureae</taxon>
        <taxon>Datura</taxon>
    </lineage>
</organism>
<evidence type="ECO:0000256" key="4">
    <source>
        <dbReference type="ARBA" id="ARBA00022692"/>
    </source>
</evidence>
<evidence type="ECO:0000256" key="2">
    <source>
        <dbReference type="ARBA" id="ARBA00022676"/>
    </source>
</evidence>
<keyword evidence="2" id="KW-0328">Glycosyltransferase</keyword>
<evidence type="ECO:0000313" key="11">
    <source>
        <dbReference type="Proteomes" id="UP000823775"/>
    </source>
</evidence>
<evidence type="ECO:0000256" key="5">
    <source>
        <dbReference type="ARBA" id="ARBA00022968"/>
    </source>
</evidence>
<comment type="subcellular location">
    <subcellularLocation>
        <location evidence="8">Endomembrane system</location>
        <topology evidence="8">Single-pass membrane protein</topology>
    </subcellularLocation>
    <subcellularLocation>
        <location evidence="1">Membrane</location>
        <topology evidence="1">Single-pass type II membrane protein</topology>
    </subcellularLocation>
</comment>
<feature type="domain" description="Fringe-like glycosyltransferase" evidence="9">
    <location>
        <begin position="61"/>
        <end position="150"/>
    </location>
</feature>
<proteinExistence type="predicted"/>
<sequence length="259" mass="30360">MDRIPYVESWWRPNITRGFVFLDNFPKDQMLPWPYSTCPPFKVSEDTSRYKMYDKHPIQQTIRMARVVAETFKMENNYKSTSARWYIMADDDTIFFLDNLVEVLSRYDHRKYFYVGMNSETHASNVAHSFNMAFGGGGYAFSYALVEAMVENLDVCIKRLPNNNPCEAPHVLFFESMKKVTSENYDITNYTRRYTRKLPPCSSSGNHSANHISEIHVLSPMKKFDWVGGRRECCDVIYKEEINVTEIKLRDCLLDEIIP</sequence>
<dbReference type="PANTHER" id="PTHR10811">
    <property type="entry name" value="FRINGE-RELATED"/>
    <property type="match status" value="1"/>
</dbReference>
<keyword evidence="6" id="KW-1133">Transmembrane helix</keyword>
<dbReference type="InterPro" id="IPR006740">
    <property type="entry name" value="DUF604"/>
</dbReference>
<evidence type="ECO:0000259" key="9">
    <source>
        <dbReference type="Pfam" id="PF02434"/>
    </source>
</evidence>
<dbReference type="InterPro" id="IPR003378">
    <property type="entry name" value="Fringe-like_glycosylTrfase"/>
</dbReference>
<keyword evidence="3" id="KW-0808">Transferase</keyword>
<evidence type="ECO:0000256" key="1">
    <source>
        <dbReference type="ARBA" id="ARBA00004606"/>
    </source>
</evidence>
<evidence type="ECO:0000256" key="6">
    <source>
        <dbReference type="ARBA" id="ARBA00022989"/>
    </source>
</evidence>
<evidence type="ECO:0000313" key="10">
    <source>
        <dbReference type="EMBL" id="MCD7467066.1"/>
    </source>
</evidence>
<keyword evidence="5" id="KW-0735">Signal-anchor</keyword>
<protein>
    <recommendedName>
        <fullName evidence="9">Fringe-like glycosyltransferase domain-containing protein</fullName>
    </recommendedName>
</protein>
<evidence type="ECO:0000256" key="7">
    <source>
        <dbReference type="ARBA" id="ARBA00023136"/>
    </source>
</evidence>
<evidence type="ECO:0000256" key="3">
    <source>
        <dbReference type="ARBA" id="ARBA00022679"/>
    </source>
</evidence>
<dbReference type="EMBL" id="JACEIK010001195">
    <property type="protein sequence ID" value="MCD7467066.1"/>
    <property type="molecule type" value="Genomic_DNA"/>
</dbReference>